<dbReference type="GO" id="GO:0015648">
    <property type="term" value="F:lipid-linked peptidoglycan transporter activity"/>
    <property type="evidence" value="ECO:0007669"/>
    <property type="project" value="TreeGrafter"/>
</dbReference>
<dbReference type="OrthoDB" id="9768187at2"/>
<keyword evidence="4" id="KW-0133">Cell shape</keyword>
<evidence type="ECO:0000256" key="2">
    <source>
        <dbReference type="ARBA" id="ARBA00004752"/>
    </source>
</evidence>
<protein>
    <recommendedName>
        <fullName evidence="7">peptidoglycan glycosyltransferase</fullName>
        <ecNumber evidence="7">2.4.99.28</ecNumber>
    </recommendedName>
</protein>
<dbReference type="InterPro" id="IPR018365">
    <property type="entry name" value="Cell_cycle_FtsW-rel_CS"/>
</dbReference>
<dbReference type="EMBL" id="SMKI01000291">
    <property type="protein sequence ID" value="TDC71015.1"/>
    <property type="molecule type" value="Genomic_DNA"/>
</dbReference>
<name>A0A4V2Y223_9ACTN</name>
<keyword evidence="3 9" id="KW-0812">Transmembrane</keyword>
<dbReference type="GO" id="GO:0008955">
    <property type="term" value="F:peptidoglycan glycosyltransferase activity"/>
    <property type="evidence" value="ECO:0007669"/>
    <property type="project" value="UniProtKB-EC"/>
</dbReference>
<keyword evidence="5 9" id="KW-1133">Transmembrane helix</keyword>
<feature type="transmembrane region" description="Helical" evidence="9">
    <location>
        <begin position="140"/>
        <end position="157"/>
    </location>
</feature>
<dbReference type="NCBIfam" id="TIGR02210">
    <property type="entry name" value="rodA_shape"/>
    <property type="match status" value="1"/>
</dbReference>
<evidence type="ECO:0000256" key="8">
    <source>
        <dbReference type="ARBA" id="ARBA00049902"/>
    </source>
</evidence>
<evidence type="ECO:0000313" key="10">
    <source>
        <dbReference type="EMBL" id="TDC71015.1"/>
    </source>
</evidence>
<comment type="pathway">
    <text evidence="2">Cell wall biogenesis; peptidoglycan biosynthesis.</text>
</comment>
<evidence type="ECO:0000256" key="9">
    <source>
        <dbReference type="SAM" id="Phobius"/>
    </source>
</evidence>
<dbReference type="Proteomes" id="UP000295345">
    <property type="component" value="Unassembled WGS sequence"/>
</dbReference>
<feature type="transmembrane region" description="Helical" evidence="9">
    <location>
        <begin position="303"/>
        <end position="320"/>
    </location>
</feature>
<reference evidence="10 11" key="1">
    <citation type="submission" date="2019-03" db="EMBL/GenBank/DDBJ databases">
        <title>Draft genome sequences of novel Actinobacteria.</title>
        <authorList>
            <person name="Sahin N."/>
            <person name="Ay H."/>
            <person name="Saygin H."/>
        </authorList>
    </citation>
    <scope>NUCLEOTIDE SEQUENCE [LARGE SCALE GENOMIC DNA]</scope>
    <source>
        <strain evidence="10 11">DSM 41900</strain>
    </source>
</reference>
<feature type="transmembrane region" description="Helical" evidence="9">
    <location>
        <begin position="73"/>
        <end position="92"/>
    </location>
</feature>
<evidence type="ECO:0000256" key="4">
    <source>
        <dbReference type="ARBA" id="ARBA00022960"/>
    </source>
</evidence>
<feature type="transmembrane region" description="Helical" evidence="9">
    <location>
        <begin position="99"/>
        <end position="120"/>
    </location>
</feature>
<dbReference type="GO" id="GO:0008360">
    <property type="term" value="P:regulation of cell shape"/>
    <property type="evidence" value="ECO:0007669"/>
    <property type="project" value="UniProtKB-KW"/>
</dbReference>
<gene>
    <name evidence="10" type="primary">rodA</name>
    <name evidence="10" type="ORF">E1283_24040</name>
</gene>
<evidence type="ECO:0000256" key="1">
    <source>
        <dbReference type="ARBA" id="ARBA00004141"/>
    </source>
</evidence>
<comment type="caution">
    <text evidence="10">The sequence shown here is derived from an EMBL/GenBank/DDBJ whole genome shotgun (WGS) entry which is preliminary data.</text>
</comment>
<feature type="transmembrane region" description="Helical" evidence="9">
    <location>
        <begin position="213"/>
        <end position="232"/>
    </location>
</feature>
<dbReference type="GO" id="GO:0005886">
    <property type="term" value="C:plasma membrane"/>
    <property type="evidence" value="ECO:0007669"/>
    <property type="project" value="TreeGrafter"/>
</dbReference>
<dbReference type="GO" id="GO:0051301">
    <property type="term" value="P:cell division"/>
    <property type="evidence" value="ECO:0007669"/>
    <property type="project" value="InterPro"/>
</dbReference>
<keyword evidence="6 9" id="KW-0472">Membrane</keyword>
<accession>A0A4V2Y223</accession>
<dbReference type="PROSITE" id="PS00428">
    <property type="entry name" value="FTSW_RODA_SPOVE"/>
    <property type="match status" value="1"/>
</dbReference>
<sequence length="399" mass="42005">MTVRSYSSLQPATEPTVWSRLTRRDSLARRLDWTLAGAAGILSLIGTLLVYSATRGRTDLNNGDPQFFLLRHILNLAIGAGLAAAMVWLGHVRLRSAAPVLYAASVVLSLAVLSPLGSTVNGSRSWIQLPGGFAFQPSELVKVGVILAMAMVLAASLENDSRPRPDTRAVLQALGIVAVPAVLILLTPDVGQTMVLAAIALGALLASGTGRRWILGLLGLGLLAALAVWQAGLLDEYQINRFAAFANPALDPAGVGYNTNQARIAIGSGGLTGQGLFHGSQTTGQFVPEQHTDFIFTVAGEELGFVGAGLVIVLLGAVLWRGCRIAMQAPDMYGTIVAVGIVTWIAFQTFQNMGMALGIMPVTGLPLPFLSYGGSSMFAIWSAVGLLLAIHVRSRTRLN</sequence>
<evidence type="ECO:0000313" key="11">
    <source>
        <dbReference type="Proteomes" id="UP000295345"/>
    </source>
</evidence>
<comment type="catalytic activity">
    <reaction evidence="8">
        <text>[GlcNAc-(1-&gt;4)-Mur2Ac(oyl-L-Ala-gamma-D-Glu-L-Lys-D-Ala-D-Ala)](n)-di-trans,octa-cis-undecaprenyl diphosphate + beta-D-GlcNAc-(1-&gt;4)-Mur2Ac(oyl-L-Ala-gamma-D-Glu-L-Lys-D-Ala-D-Ala)-di-trans,octa-cis-undecaprenyl diphosphate = [GlcNAc-(1-&gt;4)-Mur2Ac(oyl-L-Ala-gamma-D-Glu-L-Lys-D-Ala-D-Ala)](n+1)-di-trans,octa-cis-undecaprenyl diphosphate + di-trans,octa-cis-undecaprenyl diphosphate + H(+)</text>
        <dbReference type="Rhea" id="RHEA:23708"/>
        <dbReference type="Rhea" id="RHEA-COMP:9602"/>
        <dbReference type="Rhea" id="RHEA-COMP:9603"/>
        <dbReference type="ChEBI" id="CHEBI:15378"/>
        <dbReference type="ChEBI" id="CHEBI:58405"/>
        <dbReference type="ChEBI" id="CHEBI:60033"/>
        <dbReference type="ChEBI" id="CHEBI:78435"/>
        <dbReference type="EC" id="2.4.99.28"/>
    </reaction>
</comment>
<evidence type="ECO:0000256" key="3">
    <source>
        <dbReference type="ARBA" id="ARBA00022692"/>
    </source>
</evidence>
<evidence type="ECO:0000256" key="7">
    <source>
        <dbReference type="ARBA" id="ARBA00044770"/>
    </source>
</evidence>
<evidence type="ECO:0000256" key="6">
    <source>
        <dbReference type="ARBA" id="ARBA00023136"/>
    </source>
</evidence>
<dbReference type="InterPro" id="IPR001182">
    <property type="entry name" value="FtsW/RodA"/>
</dbReference>
<dbReference type="InterPro" id="IPR011923">
    <property type="entry name" value="RodA/MrdB"/>
</dbReference>
<feature type="transmembrane region" description="Helical" evidence="9">
    <location>
        <begin position="370"/>
        <end position="390"/>
    </location>
</feature>
<dbReference type="AlphaFoldDB" id="A0A4V2Y223"/>
<dbReference type="Pfam" id="PF01098">
    <property type="entry name" value="FTSW_RODA_SPOVE"/>
    <property type="match status" value="1"/>
</dbReference>
<comment type="subcellular location">
    <subcellularLocation>
        <location evidence="1">Membrane</location>
        <topology evidence="1">Multi-pass membrane protein</topology>
    </subcellularLocation>
</comment>
<dbReference type="EC" id="2.4.99.28" evidence="7"/>
<feature type="transmembrane region" description="Helical" evidence="9">
    <location>
        <begin position="192"/>
        <end position="208"/>
    </location>
</feature>
<dbReference type="PANTHER" id="PTHR30474">
    <property type="entry name" value="CELL CYCLE PROTEIN"/>
    <property type="match status" value="1"/>
</dbReference>
<dbReference type="RefSeq" id="WP_132820216.1">
    <property type="nucleotide sequence ID" value="NZ_SMKI01000291.1"/>
</dbReference>
<evidence type="ECO:0000256" key="5">
    <source>
        <dbReference type="ARBA" id="ARBA00022989"/>
    </source>
</evidence>
<dbReference type="PANTHER" id="PTHR30474:SF14">
    <property type="entry name" value="CELL CYCLE PROTEIN"/>
    <property type="match status" value="1"/>
</dbReference>
<keyword evidence="11" id="KW-1185">Reference proteome</keyword>
<proteinExistence type="predicted"/>
<feature type="transmembrane region" description="Helical" evidence="9">
    <location>
        <begin position="169"/>
        <end position="186"/>
    </location>
</feature>
<organism evidence="10 11">
    <name type="scientific">Streptomyces hainanensis</name>
    <dbReference type="NCBI Taxonomy" id="402648"/>
    <lineage>
        <taxon>Bacteria</taxon>
        <taxon>Bacillati</taxon>
        <taxon>Actinomycetota</taxon>
        <taxon>Actinomycetes</taxon>
        <taxon>Kitasatosporales</taxon>
        <taxon>Streptomycetaceae</taxon>
        <taxon>Streptomyces</taxon>
    </lineage>
</organism>
<feature type="transmembrane region" description="Helical" evidence="9">
    <location>
        <begin position="332"/>
        <end position="350"/>
    </location>
</feature>
<dbReference type="GO" id="GO:0032153">
    <property type="term" value="C:cell division site"/>
    <property type="evidence" value="ECO:0007669"/>
    <property type="project" value="TreeGrafter"/>
</dbReference>
<feature type="transmembrane region" description="Helical" evidence="9">
    <location>
        <begin position="33"/>
        <end position="53"/>
    </location>
</feature>